<keyword evidence="6" id="KW-1185">Reference proteome</keyword>
<evidence type="ECO:0000256" key="1">
    <source>
        <dbReference type="ARBA" id="ARBA00023117"/>
    </source>
</evidence>
<dbReference type="GO" id="GO:0006325">
    <property type="term" value="P:chromatin organization"/>
    <property type="evidence" value="ECO:0007669"/>
    <property type="project" value="UniProtKB-ARBA"/>
</dbReference>
<protein>
    <submittedName>
        <fullName evidence="5">Pre-mRNA-splicing factor prp46</fullName>
    </submittedName>
</protein>
<feature type="compositionally biased region" description="Basic and acidic residues" evidence="3">
    <location>
        <begin position="737"/>
        <end position="748"/>
    </location>
</feature>
<feature type="region of interest" description="Disordered" evidence="3">
    <location>
        <begin position="225"/>
        <end position="314"/>
    </location>
</feature>
<dbReference type="AlphaFoldDB" id="A0AAN6GFT2"/>
<comment type="caution">
    <text evidence="5">The sequence shown here is derived from an EMBL/GenBank/DDBJ whole genome shotgun (WGS) entry which is preliminary data.</text>
</comment>
<feature type="domain" description="Bromo" evidence="4">
    <location>
        <begin position="143"/>
        <end position="205"/>
    </location>
</feature>
<dbReference type="SUPFAM" id="SSF47370">
    <property type="entry name" value="Bromodomain"/>
    <property type="match status" value="1"/>
</dbReference>
<evidence type="ECO:0000256" key="2">
    <source>
        <dbReference type="PROSITE-ProRule" id="PRU00035"/>
    </source>
</evidence>
<dbReference type="InterPro" id="IPR001487">
    <property type="entry name" value="Bromodomain"/>
</dbReference>
<feature type="region of interest" description="Disordered" evidence="3">
    <location>
        <begin position="21"/>
        <end position="90"/>
    </location>
</feature>
<dbReference type="SMART" id="SM00297">
    <property type="entry name" value="BROMO"/>
    <property type="match status" value="1"/>
</dbReference>
<feature type="region of interest" description="Disordered" evidence="3">
    <location>
        <begin position="1022"/>
        <end position="1143"/>
    </location>
</feature>
<feature type="compositionally biased region" description="Polar residues" evidence="3">
    <location>
        <begin position="43"/>
        <end position="60"/>
    </location>
</feature>
<feature type="compositionally biased region" description="Basic residues" evidence="3">
    <location>
        <begin position="1132"/>
        <end position="1143"/>
    </location>
</feature>
<reference evidence="5" key="1">
    <citation type="journal article" date="2023" name="PhytoFront">
        <title>Draft Genome Resources of Seven Strains of Tilletia horrida, Causal Agent of Kernel Smut of Rice.</title>
        <authorList>
            <person name="Khanal S."/>
            <person name="Antony Babu S."/>
            <person name="Zhou X.G."/>
        </authorList>
    </citation>
    <scope>NUCLEOTIDE SEQUENCE</scope>
    <source>
        <strain evidence="5">TX3</strain>
    </source>
</reference>
<feature type="compositionally biased region" description="Acidic residues" evidence="3">
    <location>
        <begin position="258"/>
        <end position="272"/>
    </location>
</feature>
<dbReference type="PROSITE" id="PS50014">
    <property type="entry name" value="BROMODOMAIN_2"/>
    <property type="match status" value="1"/>
</dbReference>
<name>A0AAN6GFT2_9BASI</name>
<dbReference type="Proteomes" id="UP001176521">
    <property type="component" value="Unassembled WGS sequence"/>
</dbReference>
<organism evidence="5 6">
    <name type="scientific">Tilletia horrida</name>
    <dbReference type="NCBI Taxonomy" id="155126"/>
    <lineage>
        <taxon>Eukaryota</taxon>
        <taxon>Fungi</taxon>
        <taxon>Dikarya</taxon>
        <taxon>Basidiomycota</taxon>
        <taxon>Ustilaginomycotina</taxon>
        <taxon>Exobasidiomycetes</taxon>
        <taxon>Tilletiales</taxon>
        <taxon>Tilletiaceae</taxon>
        <taxon>Tilletia</taxon>
    </lineage>
</organism>
<dbReference type="PRINTS" id="PR00503">
    <property type="entry name" value="BROMODOMAIN"/>
</dbReference>
<dbReference type="InterPro" id="IPR051831">
    <property type="entry name" value="Bromodomain_contain_prot"/>
</dbReference>
<evidence type="ECO:0000313" key="6">
    <source>
        <dbReference type="Proteomes" id="UP001176521"/>
    </source>
</evidence>
<feature type="region of interest" description="Disordered" evidence="3">
    <location>
        <begin position="601"/>
        <end position="631"/>
    </location>
</feature>
<accession>A0AAN6GFT2</accession>
<dbReference type="PANTHER" id="PTHR22881">
    <property type="entry name" value="BROMODOMAIN CONTAINING PROTEIN"/>
    <property type="match status" value="1"/>
</dbReference>
<feature type="compositionally biased region" description="Polar residues" evidence="3">
    <location>
        <begin position="611"/>
        <end position="621"/>
    </location>
</feature>
<dbReference type="Pfam" id="PF00439">
    <property type="entry name" value="Bromodomain"/>
    <property type="match status" value="1"/>
</dbReference>
<dbReference type="Gene3D" id="1.20.920.10">
    <property type="entry name" value="Bromodomain-like"/>
    <property type="match status" value="1"/>
</dbReference>
<feature type="compositionally biased region" description="Low complexity" evidence="3">
    <location>
        <begin position="80"/>
        <end position="90"/>
    </location>
</feature>
<gene>
    <name evidence="5" type="primary">PRP46_1</name>
    <name evidence="5" type="ORF">OC842_001783</name>
</gene>
<feature type="region of interest" description="Disordered" evidence="3">
    <location>
        <begin position="960"/>
        <end position="1006"/>
    </location>
</feature>
<feature type="compositionally biased region" description="Polar residues" evidence="3">
    <location>
        <begin position="1116"/>
        <end position="1125"/>
    </location>
</feature>
<feature type="compositionally biased region" description="Basic and acidic residues" evidence="3">
    <location>
        <begin position="1060"/>
        <end position="1071"/>
    </location>
</feature>
<evidence type="ECO:0000256" key="3">
    <source>
        <dbReference type="SAM" id="MobiDB-lite"/>
    </source>
</evidence>
<dbReference type="CDD" id="cd04369">
    <property type="entry name" value="Bromodomain"/>
    <property type="match status" value="1"/>
</dbReference>
<proteinExistence type="predicted"/>
<feature type="compositionally biased region" description="Polar residues" evidence="3">
    <location>
        <begin position="668"/>
        <end position="682"/>
    </location>
</feature>
<dbReference type="InterPro" id="IPR036427">
    <property type="entry name" value="Bromodomain-like_sf"/>
</dbReference>
<evidence type="ECO:0000313" key="5">
    <source>
        <dbReference type="EMBL" id="KAK0537014.1"/>
    </source>
</evidence>
<keyword evidence="1 2" id="KW-0103">Bromodomain</keyword>
<feature type="compositionally biased region" description="Acidic residues" evidence="3">
    <location>
        <begin position="61"/>
        <end position="79"/>
    </location>
</feature>
<feature type="region of interest" description="Disordered" evidence="3">
    <location>
        <begin position="663"/>
        <end position="748"/>
    </location>
</feature>
<feature type="compositionally biased region" description="Basic and acidic residues" evidence="3">
    <location>
        <begin position="1093"/>
        <end position="1102"/>
    </location>
</feature>
<evidence type="ECO:0000259" key="4">
    <source>
        <dbReference type="PROSITE" id="PS50014"/>
    </source>
</evidence>
<sequence length="1198" mass="126367">MSGGVGHVVADDFYHRHQLSPTAAARDRAQAAAAFTHVAQQQEPPTRITTAPGGSTGNQNNDDDDDEDDDEDGDYDDGDGAALDDSAGDATYVHAGDGDVSMVEFGGVSRRRGRGKYLKPKPLLEVLTRVITALIRRDTYGFFTDPVDPAEVPGYAEAITNPLDFGTIQDRVNEESYTDVASFTADVELVFRNAKRFNAPDTIYYSEADRIETWFHKKIALEGPSAILPEPGSSNKKGKSKVRMSTARGSSAAAKDEGDNEDDDDNEYDSGNEDSKTRASASVAGSQRGARTASPEAVRPPNKRRKLNSADDPGNASLASLLGTSGGFVGLPGPNTAFAKSVAYTSAVQGRWRIAAAAASLCTQREAHFPLRPNLEPNLLRPLLERAPQPGVTPSGDASEAVMNAPMSLPLPVAGDDALAPVNPLQALRKLQYHPDGSVKVPGYTTAAQGWPDLSEAYAMNLLPSSNALQAQMRLPLAPPRVQALFPVIPLPAPPDAVTTATGRALPVPLNVGGTSALNASTNLSSATFAAAQQTPYTSSGNPFPTARNENAILKPASLTATLMPHPVPLHTTFSHEVGMRTNGGQSTFGPGQGADGGPWLIPSGGPSGDPETTSFATPNPATEEDSRAAARGEWWNEQKRNASALPSRWALPGLVPYSTGSAGGSNLGQSNGFASPASPSTPARGLPPTPLGLPANMRMGSPSSPAASLTQPSTPLGAPTAAPSSSAHGWAQRASKGREKERERESDLRDWTITRPVLERALAFEDVGGVWAEVRARMALAAPGFFLRTMEEAREKVIALGAQLAAAQAAGRVGEVQALTAQVQVHRNVVNEVDRLLPYAGRAANDAAGGRFLGRYDFVEGEQLVKVLEHSMRTEPAERLWARILASRDGDLKAAGSTYATTGPPELRFKQTVQSLVDDVQQGLWGGVLGEAYASSVARFVVGAKQSVVDWADAVDMDGAASDRDDGDGDAEDKNASAMADGSPDEPSLEKEQESPLTKRDYNDEDYLGGGLRVLLVPPRDEHDEDMGIGNANPASAAAEPMPRTKSTSVGLGSGGNHPNRDSAEAESNRHPAAATSSSTTPIASLQGAGLETRRDNKEHAGAAPGSNKQHENDSAATDPQEAQSVEDLRHHQHRRGRRPHIRRDARALETILFDDILDPLTGGLLSVVQLAGRTVLEAVELVREGVGVGSGEDVLV</sequence>
<feature type="compositionally biased region" description="Low complexity" evidence="3">
    <location>
        <begin position="30"/>
        <end position="42"/>
    </location>
</feature>
<dbReference type="EMBL" id="JAPDMQ010000067">
    <property type="protein sequence ID" value="KAK0537014.1"/>
    <property type="molecule type" value="Genomic_DNA"/>
</dbReference>
<feature type="compositionally biased region" description="Polar residues" evidence="3">
    <location>
        <begin position="702"/>
        <end position="715"/>
    </location>
</feature>
<dbReference type="PANTHER" id="PTHR22881:SF27">
    <property type="entry name" value="BROMODOMAIN CONTAINING 7_9"/>
    <property type="match status" value="1"/>
</dbReference>
<feature type="compositionally biased region" description="Basic and acidic residues" evidence="3">
    <location>
        <begin position="989"/>
        <end position="1003"/>
    </location>
</feature>